<protein>
    <submittedName>
        <fullName evidence="3">Uncharacterized protein</fullName>
    </submittedName>
</protein>
<evidence type="ECO:0000256" key="2">
    <source>
        <dbReference type="SAM" id="Phobius"/>
    </source>
</evidence>
<feature type="transmembrane region" description="Helical" evidence="2">
    <location>
        <begin position="130"/>
        <end position="158"/>
    </location>
</feature>
<feature type="transmembrane region" description="Helical" evidence="2">
    <location>
        <begin position="98"/>
        <end position="118"/>
    </location>
</feature>
<feature type="transmembrane region" description="Helical" evidence="2">
    <location>
        <begin position="35"/>
        <end position="52"/>
    </location>
</feature>
<dbReference type="AlphaFoldDB" id="R7Z0H0"/>
<gene>
    <name evidence="3" type="ORF">W97_06907</name>
</gene>
<evidence type="ECO:0000313" key="3">
    <source>
        <dbReference type="EMBL" id="EON67539.1"/>
    </source>
</evidence>
<dbReference type="RefSeq" id="XP_007782856.1">
    <property type="nucleotide sequence ID" value="XM_007784666.1"/>
</dbReference>
<keyword evidence="2" id="KW-1133">Transmembrane helix</keyword>
<evidence type="ECO:0000313" key="4">
    <source>
        <dbReference type="Proteomes" id="UP000016924"/>
    </source>
</evidence>
<reference evidence="4" key="1">
    <citation type="submission" date="2012-06" db="EMBL/GenBank/DDBJ databases">
        <title>The genome sequence of Coniosporium apollinis CBS 100218.</title>
        <authorList>
            <consortium name="The Broad Institute Genome Sequencing Platform"/>
            <person name="Cuomo C."/>
            <person name="Gorbushina A."/>
            <person name="Noack S."/>
            <person name="Walker B."/>
            <person name="Young S.K."/>
            <person name="Zeng Q."/>
            <person name="Gargeya S."/>
            <person name="Fitzgerald M."/>
            <person name="Haas B."/>
            <person name="Abouelleil A."/>
            <person name="Alvarado L."/>
            <person name="Arachchi H.M."/>
            <person name="Berlin A.M."/>
            <person name="Chapman S.B."/>
            <person name="Goldberg J."/>
            <person name="Griggs A."/>
            <person name="Gujja S."/>
            <person name="Hansen M."/>
            <person name="Howarth C."/>
            <person name="Imamovic A."/>
            <person name="Larimer J."/>
            <person name="McCowan C."/>
            <person name="Montmayeur A."/>
            <person name="Murphy C."/>
            <person name="Neiman D."/>
            <person name="Pearson M."/>
            <person name="Priest M."/>
            <person name="Roberts A."/>
            <person name="Saif S."/>
            <person name="Shea T."/>
            <person name="Sisk P."/>
            <person name="Sykes S."/>
            <person name="Wortman J."/>
            <person name="Nusbaum C."/>
            <person name="Birren B."/>
        </authorList>
    </citation>
    <scope>NUCLEOTIDE SEQUENCE [LARGE SCALE GENOMIC DNA]</scope>
    <source>
        <strain evidence="4">CBS 100218</strain>
    </source>
</reference>
<accession>R7Z0H0</accession>
<dbReference type="GeneID" id="19904218"/>
<sequence length="197" mass="20921">MASATPTASVIKAAVSQNSTSNSDFINFIDHSGDFFGNALAATGVGLVYFAIATVTGAFFTFAVGFPTTVVVHVLLYWLARDWYLGVPANDPQAQFEITGWICGVSVAVTQVVMWAVLYFRYGYKSDDAWFGAMAGVAASVGIVLAVVMVLSLLFAGLRSLYRCATKNSAKPKQDVESGEDLMAEEEAKGTESGLVS</sequence>
<feature type="region of interest" description="Disordered" evidence="1">
    <location>
        <begin position="169"/>
        <end position="197"/>
    </location>
</feature>
<keyword evidence="4" id="KW-1185">Reference proteome</keyword>
<keyword evidence="2" id="KW-0812">Transmembrane</keyword>
<dbReference type="EMBL" id="JH767588">
    <property type="protein sequence ID" value="EON67539.1"/>
    <property type="molecule type" value="Genomic_DNA"/>
</dbReference>
<proteinExistence type="predicted"/>
<keyword evidence="2" id="KW-0472">Membrane</keyword>
<dbReference type="Proteomes" id="UP000016924">
    <property type="component" value="Unassembled WGS sequence"/>
</dbReference>
<dbReference type="HOGENOM" id="CLU_1384090_0_0_1"/>
<feature type="transmembrane region" description="Helical" evidence="2">
    <location>
        <begin position="59"/>
        <end position="78"/>
    </location>
</feature>
<organism evidence="3 4">
    <name type="scientific">Coniosporium apollinis (strain CBS 100218)</name>
    <name type="common">Rock-inhabiting black yeast</name>
    <dbReference type="NCBI Taxonomy" id="1168221"/>
    <lineage>
        <taxon>Eukaryota</taxon>
        <taxon>Fungi</taxon>
        <taxon>Dikarya</taxon>
        <taxon>Ascomycota</taxon>
        <taxon>Pezizomycotina</taxon>
        <taxon>Dothideomycetes</taxon>
        <taxon>Dothideomycetes incertae sedis</taxon>
        <taxon>Coniosporium</taxon>
    </lineage>
</organism>
<name>R7Z0H0_CONA1</name>
<evidence type="ECO:0000256" key="1">
    <source>
        <dbReference type="SAM" id="MobiDB-lite"/>
    </source>
</evidence>